<sequence>MKVEDSKKFGKMNRAGQARTEQDNGQANSCLAPKKACPLDAASEEEDDFTIRDVVRFRAFDQPPKHSSEVSDSAMISQCIPAIRGESEHYRKE</sequence>
<name>A0AAV7SPJ1_PLEWA</name>
<evidence type="ECO:0000313" key="3">
    <source>
        <dbReference type="Proteomes" id="UP001066276"/>
    </source>
</evidence>
<feature type="region of interest" description="Disordered" evidence="1">
    <location>
        <begin position="1"/>
        <end position="32"/>
    </location>
</feature>
<keyword evidence="3" id="KW-1185">Reference proteome</keyword>
<gene>
    <name evidence="2" type="ORF">NDU88_006411</name>
</gene>
<evidence type="ECO:0000256" key="1">
    <source>
        <dbReference type="SAM" id="MobiDB-lite"/>
    </source>
</evidence>
<reference evidence="2" key="1">
    <citation type="journal article" date="2022" name="bioRxiv">
        <title>Sequencing and chromosome-scale assembly of the giantPleurodeles waltlgenome.</title>
        <authorList>
            <person name="Brown T."/>
            <person name="Elewa A."/>
            <person name="Iarovenko S."/>
            <person name="Subramanian E."/>
            <person name="Araus A.J."/>
            <person name="Petzold A."/>
            <person name="Susuki M."/>
            <person name="Suzuki K.-i.T."/>
            <person name="Hayashi T."/>
            <person name="Toyoda A."/>
            <person name="Oliveira C."/>
            <person name="Osipova E."/>
            <person name="Leigh N.D."/>
            <person name="Simon A."/>
            <person name="Yun M.H."/>
        </authorList>
    </citation>
    <scope>NUCLEOTIDE SEQUENCE</scope>
    <source>
        <strain evidence="2">20211129_DDA</strain>
        <tissue evidence="2">Liver</tissue>
    </source>
</reference>
<accession>A0AAV7SPJ1</accession>
<dbReference type="EMBL" id="JANPWB010000008">
    <property type="protein sequence ID" value="KAJ1165998.1"/>
    <property type="molecule type" value="Genomic_DNA"/>
</dbReference>
<protein>
    <submittedName>
        <fullName evidence="2">Uncharacterized protein</fullName>
    </submittedName>
</protein>
<comment type="caution">
    <text evidence="2">The sequence shown here is derived from an EMBL/GenBank/DDBJ whole genome shotgun (WGS) entry which is preliminary data.</text>
</comment>
<organism evidence="2 3">
    <name type="scientific">Pleurodeles waltl</name>
    <name type="common">Iberian ribbed newt</name>
    <dbReference type="NCBI Taxonomy" id="8319"/>
    <lineage>
        <taxon>Eukaryota</taxon>
        <taxon>Metazoa</taxon>
        <taxon>Chordata</taxon>
        <taxon>Craniata</taxon>
        <taxon>Vertebrata</taxon>
        <taxon>Euteleostomi</taxon>
        <taxon>Amphibia</taxon>
        <taxon>Batrachia</taxon>
        <taxon>Caudata</taxon>
        <taxon>Salamandroidea</taxon>
        <taxon>Salamandridae</taxon>
        <taxon>Pleurodelinae</taxon>
        <taxon>Pleurodeles</taxon>
    </lineage>
</organism>
<dbReference type="Proteomes" id="UP001066276">
    <property type="component" value="Chromosome 4_2"/>
</dbReference>
<proteinExistence type="predicted"/>
<dbReference type="AlphaFoldDB" id="A0AAV7SPJ1"/>
<evidence type="ECO:0000313" key="2">
    <source>
        <dbReference type="EMBL" id="KAJ1165998.1"/>
    </source>
</evidence>